<dbReference type="OrthoDB" id="5295208at2759"/>
<dbReference type="SMART" id="SM01052">
    <property type="entry name" value="CAP_GLY"/>
    <property type="match status" value="1"/>
</dbReference>
<dbReference type="GO" id="GO:0005634">
    <property type="term" value="C:nucleus"/>
    <property type="evidence" value="ECO:0007669"/>
    <property type="project" value="TreeGrafter"/>
</dbReference>
<protein>
    <recommendedName>
        <fullName evidence="5">CAP-Gly domain-containing protein</fullName>
    </recommendedName>
</protein>
<dbReference type="AlphaFoldDB" id="G3B2W2"/>
<evidence type="ECO:0000256" key="3">
    <source>
        <dbReference type="ARBA" id="ARBA00023186"/>
    </source>
</evidence>
<dbReference type="InterPro" id="IPR029071">
    <property type="entry name" value="Ubiquitin-like_domsf"/>
</dbReference>
<dbReference type="PANTHER" id="PTHR18916:SF85">
    <property type="entry name" value="TUBULIN-FOLDING COFACTOR B"/>
    <property type="match status" value="1"/>
</dbReference>
<gene>
    <name evidence="6" type="ORF">CANTEDRAFT_103434</name>
</gene>
<dbReference type="SUPFAM" id="SSF74924">
    <property type="entry name" value="Cap-Gly domain"/>
    <property type="match status" value="1"/>
</dbReference>
<accession>G3B2W2</accession>
<dbReference type="Pfam" id="PF01302">
    <property type="entry name" value="CAP_GLY"/>
    <property type="match status" value="1"/>
</dbReference>
<dbReference type="eggNOG" id="KOG3206">
    <property type="taxonomic scope" value="Eukaryota"/>
</dbReference>
<dbReference type="GeneID" id="18245626"/>
<dbReference type="GO" id="GO:0051010">
    <property type="term" value="F:microtubule plus-end binding"/>
    <property type="evidence" value="ECO:0007669"/>
    <property type="project" value="TreeGrafter"/>
</dbReference>
<name>G3B2W2_CANTC</name>
<reference evidence="6 7" key="1">
    <citation type="journal article" date="2011" name="Proc. Natl. Acad. Sci. U.S.A.">
        <title>Comparative genomics of xylose-fermenting fungi for enhanced biofuel production.</title>
        <authorList>
            <person name="Wohlbach D.J."/>
            <person name="Kuo A."/>
            <person name="Sato T.K."/>
            <person name="Potts K.M."/>
            <person name="Salamov A.A."/>
            <person name="LaButti K.M."/>
            <person name="Sun H."/>
            <person name="Clum A."/>
            <person name="Pangilinan J.L."/>
            <person name="Lindquist E.A."/>
            <person name="Lucas S."/>
            <person name="Lapidus A."/>
            <person name="Jin M."/>
            <person name="Gunawan C."/>
            <person name="Balan V."/>
            <person name="Dale B.E."/>
            <person name="Jeffries T.W."/>
            <person name="Zinkel R."/>
            <person name="Barry K.W."/>
            <person name="Grigoriev I.V."/>
            <person name="Gasch A.P."/>
        </authorList>
    </citation>
    <scope>NUCLEOTIDE SEQUENCE [LARGE SCALE GENOMIC DNA]</scope>
    <source>
        <strain evidence="7">ATCC 10573 / BCRC 21748 / CBS 615 / JCM 9827 / NBRC 10315 / NRRL Y-1498 / VKM Y-70</strain>
    </source>
</reference>
<dbReference type="PANTHER" id="PTHR18916">
    <property type="entry name" value="DYNACTIN 1-RELATED MICROTUBULE-BINDING"/>
    <property type="match status" value="1"/>
</dbReference>
<evidence type="ECO:0000259" key="5">
    <source>
        <dbReference type="PROSITE" id="PS50245"/>
    </source>
</evidence>
<dbReference type="GO" id="GO:0005737">
    <property type="term" value="C:cytoplasm"/>
    <property type="evidence" value="ECO:0007669"/>
    <property type="project" value="UniProtKB-SubCell"/>
</dbReference>
<dbReference type="KEGG" id="cten:18245626"/>
<evidence type="ECO:0000313" key="7">
    <source>
        <dbReference type="Proteomes" id="UP000000707"/>
    </source>
</evidence>
<keyword evidence="2" id="KW-0963">Cytoplasm</keyword>
<dbReference type="EMBL" id="GL996515">
    <property type="protein sequence ID" value="EGV64778.1"/>
    <property type="molecule type" value="Genomic_DNA"/>
</dbReference>
<proteinExistence type="inferred from homology"/>
<keyword evidence="3" id="KW-0143">Chaperone</keyword>
<dbReference type="STRING" id="590646.G3B2W2"/>
<dbReference type="Pfam" id="PF14560">
    <property type="entry name" value="Ubiquitin_2"/>
    <property type="match status" value="1"/>
</dbReference>
<dbReference type="Gene3D" id="2.30.30.190">
    <property type="entry name" value="CAP Gly-rich-like domain"/>
    <property type="match status" value="1"/>
</dbReference>
<comment type="similarity">
    <text evidence="4">Belongs to the TBCB family.</text>
</comment>
<dbReference type="Proteomes" id="UP000000707">
    <property type="component" value="Unassembled WGS sequence"/>
</dbReference>
<dbReference type="InterPro" id="IPR000626">
    <property type="entry name" value="Ubiquitin-like_dom"/>
</dbReference>
<dbReference type="PROSITE" id="PS50245">
    <property type="entry name" value="CAP_GLY_2"/>
    <property type="match status" value="1"/>
</dbReference>
<organism evidence="7">
    <name type="scientific">Candida tenuis (strain ATCC 10573 / BCRC 21748 / CBS 615 / JCM 9827 / NBRC 10315 / NRRL Y-1498 / VKM Y-70)</name>
    <name type="common">Yeast</name>
    <name type="synonym">Yamadazyma tenuis</name>
    <dbReference type="NCBI Taxonomy" id="590646"/>
    <lineage>
        <taxon>Eukaryota</taxon>
        <taxon>Fungi</taxon>
        <taxon>Dikarya</taxon>
        <taxon>Ascomycota</taxon>
        <taxon>Saccharomycotina</taxon>
        <taxon>Pichiomycetes</taxon>
        <taxon>Debaryomycetaceae</taxon>
        <taxon>Yamadazyma</taxon>
    </lineage>
</organism>
<keyword evidence="7" id="KW-1185">Reference proteome</keyword>
<dbReference type="SUPFAM" id="SSF54236">
    <property type="entry name" value="Ubiquitin-like"/>
    <property type="match status" value="1"/>
</dbReference>
<dbReference type="InterPro" id="IPR036859">
    <property type="entry name" value="CAP-Gly_dom_sf"/>
</dbReference>
<evidence type="ECO:0000313" key="6">
    <source>
        <dbReference type="EMBL" id="EGV64778.1"/>
    </source>
</evidence>
<dbReference type="RefSeq" id="XP_006685584.1">
    <property type="nucleotide sequence ID" value="XM_006685521.1"/>
</dbReference>
<evidence type="ECO:0000256" key="4">
    <source>
        <dbReference type="ARBA" id="ARBA00025779"/>
    </source>
</evidence>
<dbReference type="GO" id="GO:0031122">
    <property type="term" value="P:cytoplasmic microtubule organization"/>
    <property type="evidence" value="ECO:0007669"/>
    <property type="project" value="TreeGrafter"/>
</dbReference>
<comment type="subcellular location">
    <subcellularLocation>
        <location evidence="1">Cytoplasm</location>
    </subcellularLocation>
</comment>
<feature type="domain" description="CAP-Gly" evidence="5">
    <location>
        <begin position="184"/>
        <end position="226"/>
    </location>
</feature>
<dbReference type="HOGENOM" id="CLU_067577_2_0_1"/>
<evidence type="ECO:0000256" key="1">
    <source>
        <dbReference type="ARBA" id="ARBA00004496"/>
    </source>
</evidence>
<dbReference type="InterPro" id="IPR000938">
    <property type="entry name" value="CAP-Gly_domain"/>
</dbReference>
<dbReference type="Gene3D" id="3.10.20.90">
    <property type="entry name" value="Phosphatidylinositol 3-kinase Catalytic Subunit, Chain A, domain 1"/>
    <property type="match status" value="1"/>
</dbReference>
<dbReference type="GO" id="GO:0035371">
    <property type="term" value="C:microtubule plus-end"/>
    <property type="evidence" value="ECO:0007669"/>
    <property type="project" value="TreeGrafter"/>
</dbReference>
<evidence type="ECO:0000256" key="2">
    <source>
        <dbReference type="ARBA" id="ARBA00022490"/>
    </source>
</evidence>
<sequence length="248" mass="28091">MSDISIYITSDLTSSERKVSPQWSITHLKIRLEQITGIAPKFQTIHLYRISNSNEYEVVADSNSYNRQADDHSTVVALNLVPFCRLHVVDADPNSEMSQLAAEKPEFESYQMTEEEYAKRSNTVLEWKSRNQLGRFDPQFNQEKARKLQLEEEAASSMKVGDRCRVINIQGERRGTIRSVGKIDVLDNGEGVWVGVEFDEPVGKNNGSIGSVRVFSCKDKHGSFIKPQKVEVGDYPELDPFGSDEEEL</sequence>